<dbReference type="RefSeq" id="WP_066429089.1">
    <property type="nucleotide sequence ID" value="NZ_CP014227.1"/>
</dbReference>
<evidence type="ECO:0000313" key="1">
    <source>
        <dbReference type="EMBL" id="AMD85047.1"/>
    </source>
</evidence>
<accession>A0AAX2GYG5</accession>
<evidence type="ECO:0000313" key="3">
    <source>
        <dbReference type="Proteomes" id="UP000065822"/>
    </source>
</evidence>
<gene>
    <name evidence="1" type="ORF">AXF12_05645</name>
    <name evidence="2" type="ORF">SAMEA44541418_00594</name>
</gene>
<reference evidence="1 3" key="1">
    <citation type="submission" date="2016-02" db="EMBL/GenBank/DDBJ databases">
        <authorList>
            <person name="Holder M.E."/>
            <person name="Ajami N.J."/>
            <person name="Petrosino J.F."/>
        </authorList>
    </citation>
    <scope>NUCLEOTIDE SEQUENCE [LARGE SCALE GENOMIC DNA]</scope>
    <source>
        <strain evidence="1 3">CCUG 32990</strain>
    </source>
</reference>
<name>A0AAX2GYG5_9FLAO</name>
<reference evidence="2 4" key="2">
    <citation type="submission" date="2017-06" db="EMBL/GenBank/DDBJ databases">
        <authorList>
            <consortium name="Pathogen Informatics"/>
        </authorList>
    </citation>
    <scope>NUCLEOTIDE SEQUENCE [LARGE SCALE GENOMIC DNA]</scope>
    <source>
        <strain evidence="2 4">NCTC12947</strain>
    </source>
</reference>
<dbReference type="EMBL" id="CP014227">
    <property type="protein sequence ID" value="AMD85047.1"/>
    <property type="molecule type" value="Genomic_DNA"/>
</dbReference>
<sequence>MSFVKYLRFLWKSTNEHGVHSPFVFSFVTKGLYKRTLIKELAVKPTPVSLSKKQWRLLLQSIVYFNIKHIYTDNKAVGIRLSGIFPKINVETTLQEDTYDLLFITQNTAYERFLNYMHNDSVLIIVNPHSEENKPTYQTLVSSVSITVCIDVYSLAFIFIRREQSKQTFFIRA</sequence>
<evidence type="ECO:0000313" key="2">
    <source>
        <dbReference type="EMBL" id="SNV05571.1"/>
    </source>
</evidence>
<protein>
    <submittedName>
        <fullName evidence="2">Uncharacterized protein</fullName>
    </submittedName>
</protein>
<proteinExistence type="predicted"/>
<dbReference type="Proteomes" id="UP000065822">
    <property type="component" value="Chromosome"/>
</dbReference>
<keyword evidence="3" id="KW-1185">Reference proteome</keyword>
<dbReference type="Proteomes" id="UP000215539">
    <property type="component" value="Chromosome 1"/>
</dbReference>
<evidence type="ECO:0000313" key="4">
    <source>
        <dbReference type="Proteomes" id="UP000215539"/>
    </source>
</evidence>
<dbReference type="KEGG" id="chg:AXF12_05645"/>
<dbReference type="AlphaFoldDB" id="A0AAX2GYG5"/>
<organism evidence="2 4">
    <name type="scientific">Capnocytophaga haemolytica</name>
    <dbReference type="NCBI Taxonomy" id="45243"/>
    <lineage>
        <taxon>Bacteria</taxon>
        <taxon>Pseudomonadati</taxon>
        <taxon>Bacteroidota</taxon>
        <taxon>Flavobacteriia</taxon>
        <taxon>Flavobacteriales</taxon>
        <taxon>Flavobacteriaceae</taxon>
        <taxon>Capnocytophaga</taxon>
    </lineage>
</organism>
<dbReference type="EMBL" id="LT906449">
    <property type="protein sequence ID" value="SNV05571.1"/>
    <property type="molecule type" value="Genomic_DNA"/>
</dbReference>